<dbReference type="EMBL" id="AZEU01000007">
    <property type="protein sequence ID" value="KRL53911.1"/>
    <property type="molecule type" value="Genomic_DNA"/>
</dbReference>
<dbReference type="Gene3D" id="1.10.1900.10">
    <property type="entry name" value="c-terminal domain of poly(a) binding protein"/>
    <property type="match status" value="1"/>
</dbReference>
<keyword evidence="2" id="KW-1185">Reference proteome</keyword>
<accession>A0A0R1RAD3</accession>
<dbReference type="SUPFAM" id="SSF158560">
    <property type="entry name" value="BH3980-like"/>
    <property type="match status" value="1"/>
</dbReference>
<dbReference type="RefSeq" id="WP_054718056.1">
    <property type="nucleotide sequence ID" value="NZ_AZEU01000007.1"/>
</dbReference>
<gene>
    <name evidence="1" type="ORF">FD01_GL000053</name>
</gene>
<reference evidence="1 2" key="1">
    <citation type="journal article" date="2015" name="Genome Announc.">
        <title>Expanding the biotechnology potential of lactobacilli through comparative genomics of 213 strains and associated genera.</title>
        <authorList>
            <person name="Sun Z."/>
            <person name="Harris H.M."/>
            <person name="McCann A."/>
            <person name="Guo C."/>
            <person name="Argimon S."/>
            <person name="Zhang W."/>
            <person name="Yang X."/>
            <person name="Jeffery I.B."/>
            <person name="Cooney J.C."/>
            <person name="Kagawa T.F."/>
            <person name="Liu W."/>
            <person name="Song Y."/>
            <person name="Salvetti E."/>
            <person name="Wrobel A."/>
            <person name="Rasinkangas P."/>
            <person name="Parkhill J."/>
            <person name="Rea M.C."/>
            <person name="O'Sullivan O."/>
            <person name="Ritari J."/>
            <person name="Douillard F.P."/>
            <person name="Paul Ross R."/>
            <person name="Yang R."/>
            <person name="Briner A.E."/>
            <person name="Felis G.E."/>
            <person name="de Vos W.M."/>
            <person name="Barrangou R."/>
            <person name="Klaenhammer T.R."/>
            <person name="Caufield P.W."/>
            <person name="Cui Y."/>
            <person name="Zhang H."/>
            <person name="O'Toole P.W."/>
        </authorList>
    </citation>
    <scope>NUCLEOTIDE SEQUENCE [LARGE SCALE GENOMIC DNA]</scope>
    <source>
        <strain evidence="1 2">DSM 13343</strain>
    </source>
</reference>
<proteinExistence type="predicted"/>
<evidence type="ECO:0000313" key="1">
    <source>
        <dbReference type="EMBL" id="KRL53911.1"/>
    </source>
</evidence>
<protein>
    <recommendedName>
        <fullName evidence="3">DUF1048 domain-containing protein</fullName>
    </recommendedName>
</protein>
<evidence type="ECO:0000313" key="2">
    <source>
        <dbReference type="Proteomes" id="UP000051790"/>
    </source>
</evidence>
<dbReference type="InterPro" id="IPR008316">
    <property type="entry name" value="UCP029876"/>
</dbReference>
<dbReference type="PATRIC" id="fig|1423769.4.peg.66"/>
<organism evidence="1 2">
    <name type="scientific">Lacticaseibacillus manihotivorans DSM 13343 = JCM 12514</name>
    <dbReference type="NCBI Taxonomy" id="1423769"/>
    <lineage>
        <taxon>Bacteria</taxon>
        <taxon>Bacillati</taxon>
        <taxon>Bacillota</taxon>
        <taxon>Bacilli</taxon>
        <taxon>Lactobacillales</taxon>
        <taxon>Lactobacillaceae</taxon>
        <taxon>Lacticaseibacillus</taxon>
    </lineage>
</organism>
<name>A0A0R1RAD3_9LACO</name>
<dbReference type="Pfam" id="PF06304">
    <property type="entry name" value="DUF1048"/>
    <property type="match status" value="1"/>
</dbReference>
<dbReference type="OrthoDB" id="2087617at2"/>
<dbReference type="Proteomes" id="UP000051790">
    <property type="component" value="Unassembled WGS sequence"/>
</dbReference>
<evidence type="ECO:0008006" key="3">
    <source>
        <dbReference type="Google" id="ProtNLM"/>
    </source>
</evidence>
<comment type="caution">
    <text evidence="1">The sequence shown here is derived from an EMBL/GenBank/DDBJ whole genome shotgun (WGS) entry which is preliminary data.</text>
</comment>
<dbReference type="AlphaFoldDB" id="A0A0R1RAD3"/>
<sequence>MPDFISTMIQDKKRYKQFLKDVNALPAPYPQTLIALQKYLWNFARSGSMIDPLEEILNMFQEYAAENVPVQQIVGSDPVIFAESIMAQYPEVLWLIKYQNQLRQQVQEAEQL</sequence>